<accession>A0A4Y1QSB7</accession>
<name>A0A4Y1QSB7_PRUDU</name>
<protein>
    <submittedName>
        <fullName evidence="1">Uncharacterized protein</fullName>
    </submittedName>
</protein>
<evidence type="ECO:0000313" key="1">
    <source>
        <dbReference type="EMBL" id="BBG94726.1"/>
    </source>
</evidence>
<gene>
    <name evidence="1" type="ORF">Prudu_003079</name>
</gene>
<sequence length="62" mass="7038">MVMGSRTNWDPKFLTDYAYTQQICTIEITEPVPVPRTVSFPVRECVVGRGNGSIEMLTMDKK</sequence>
<dbReference type="AlphaFoldDB" id="A0A4Y1QSB7"/>
<reference evidence="1" key="1">
    <citation type="journal article" date="2019" name="Science">
        <title>Mutation of a bHLH transcription factor allowed almond domestication.</title>
        <authorList>
            <person name="Sanchez-Perez R."/>
            <person name="Pavan S."/>
            <person name="Mazzeo R."/>
            <person name="Moldovan C."/>
            <person name="Aiese Cigliano R."/>
            <person name="Del Cueto J."/>
            <person name="Ricciardi F."/>
            <person name="Lotti C."/>
            <person name="Ricciardi L."/>
            <person name="Dicenta F."/>
            <person name="Lopez-Marques R.L."/>
            <person name="Lindberg Moller B."/>
        </authorList>
    </citation>
    <scope>NUCLEOTIDE SEQUENCE</scope>
</reference>
<organism evidence="1">
    <name type="scientific">Prunus dulcis</name>
    <name type="common">Almond</name>
    <name type="synonym">Amygdalus dulcis</name>
    <dbReference type="NCBI Taxonomy" id="3755"/>
    <lineage>
        <taxon>Eukaryota</taxon>
        <taxon>Viridiplantae</taxon>
        <taxon>Streptophyta</taxon>
        <taxon>Embryophyta</taxon>
        <taxon>Tracheophyta</taxon>
        <taxon>Spermatophyta</taxon>
        <taxon>Magnoliopsida</taxon>
        <taxon>eudicotyledons</taxon>
        <taxon>Gunneridae</taxon>
        <taxon>Pentapetalae</taxon>
        <taxon>rosids</taxon>
        <taxon>fabids</taxon>
        <taxon>Rosales</taxon>
        <taxon>Rosaceae</taxon>
        <taxon>Amygdaloideae</taxon>
        <taxon>Amygdaleae</taxon>
        <taxon>Prunus</taxon>
    </lineage>
</organism>
<proteinExistence type="predicted"/>
<dbReference type="EMBL" id="AP019297">
    <property type="protein sequence ID" value="BBG94726.1"/>
    <property type="molecule type" value="Genomic_DNA"/>
</dbReference>